<dbReference type="EMBL" id="JAHXZJ010001865">
    <property type="protein sequence ID" value="KAH0548493.1"/>
    <property type="molecule type" value="Genomic_DNA"/>
</dbReference>
<keyword evidence="3" id="KW-1185">Reference proteome</keyword>
<reference evidence="2 3" key="1">
    <citation type="journal article" date="2021" name="J. Hered.">
        <title>A chromosome-level genome assembly of the parasitoid wasp, Cotesia glomerata (Hymenoptera: Braconidae).</title>
        <authorList>
            <person name="Pinto B.J."/>
            <person name="Weis J.J."/>
            <person name="Gamble T."/>
            <person name="Ode P.J."/>
            <person name="Paul R."/>
            <person name="Zaspel J.M."/>
        </authorList>
    </citation>
    <scope>NUCLEOTIDE SEQUENCE [LARGE SCALE GENOMIC DNA]</scope>
    <source>
        <strain evidence="2">CgM1</strain>
    </source>
</reference>
<proteinExistence type="predicted"/>
<dbReference type="Proteomes" id="UP000826195">
    <property type="component" value="Unassembled WGS sequence"/>
</dbReference>
<name>A0AAV7IC48_COTGL</name>
<accession>A0AAV7IC48</accession>
<sequence>MNSNSRFQDKTVSSIIKRDDETSTSNNSVKNFSIKYKQCPNELDEDPNDPNYEVGDSEDLDYDSESSDSHISELEELDDFEEPEDSRKDSIVRHDFDASADLDYNLSSIQLDESRVSNLDMDSNDKQNEVFDDEQVSEPLLFDNSPVAPNLNELQVSETGKKAKKTFCCFCLQLKAVPSRHYRDVHSNEKEVKKFLAMKKNSVERKTAIEKLRLRGNNIYNLNRDFNKGKLLVCWQPRKSSVENVIYYKPCSKCGRW</sequence>
<gene>
    <name evidence="2" type="ORF">KQX54_001776</name>
</gene>
<protein>
    <submittedName>
        <fullName evidence="2">Uncharacterized protein</fullName>
    </submittedName>
</protein>
<evidence type="ECO:0000313" key="3">
    <source>
        <dbReference type="Proteomes" id="UP000826195"/>
    </source>
</evidence>
<dbReference type="PANTHER" id="PTHR33480">
    <property type="entry name" value="SET DOMAIN-CONTAINING PROTEIN-RELATED"/>
    <property type="match status" value="1"/>
</dbReference>
<evidence type="ECO:0000313" key="2">
    <source>
        <dbReference type="EMBL" id="KAH0548493.1"/>
    </source>
</evidence>
<feature type="compositionally biased region" description="Acidic residues" evidence="1">
    <location>
        <begin position="74"/>
        <end position="84"/>
    </location>
</feature>
<comment type="caution">
    <text evidence="2">The sequence shown here is derived from an EMBL/GenBank/DDBJ whole genome shotgun (WGS) entry which is preliminary data.</text>
</comment>
<evidence type="ECO:0000256" key="1">
    <source>
        <dbReference type="SAM" id="MobiDB-lite"/>
    </source>
</evidence>
<dbReference type="PANTHER" id="PTHR33480:SF5">
    <property type="entry name" value="SI:DKEY-51D8.9"/>
    <property type="match status" value="1"/>
</dbReference>
<feature type="compositionally biased region" description="Polar residues" evidence="1">
    <location>
        <begin position="1"/>
        <end position="14"/>
    </location>
</feature>
<dbReference type="AlphaFoldDB" id="A0AAV7IC48"/>
<organism evidence="2 3">
    <name type="scientific">Cotesia glomerata</name>
    <name type="common">Lepidopteran parasitic wasp</name>
    <name type="synonym">Apanteles glomeratus</name>
    <dbReference type="NCBI Taxonomy" id="32391"/>
    <lineage>
        <taxon>Eukaryota</taxon>
        <taxon>Metazoa</taxon>
        <taxon>Ecdysozoa</taxon>
        <taxon>Arthropoda</taxon>
        <taxon>Hexapoda</taxon>
        <taxon>Insecta</taxon>
        <taxon>Pterygota</taxon>
        <taxon>Neoptera</taxon>
        <taxon>Endopterygota</taxon>
        <taxon>Hymenoptera</taxon>
        <taxon>Apocrita</taxon>
        <taxon>Ichneumonoidea</taxon>
        <taxon>Braconidae</taxon>
        <taxon>Microgastrinae</taxon>
        <taxon>Cotesia</taxon>
    </lineage>
</organism>
<feature type="region of interest" description="Disordered" evidence="1">
    <location>
        <begin position="1"/>
        <end position="91"/>
    </location>
</feature>
<feature type="compositionally biased region" description="Acidic residues" evidence="1">
    <location>
        <begin position="55"/>
        <end position="66"/>
    </location>
</feature>